<gene>
    <name evidence="3" type="ORF">TMES_06095</name>
</gene>
<dbReference type="Gene3D" id="3.40.50.150">
    <property type="entry name" value="Vaccinia Virus protein VP39"/>
    <property type="match status" value="1"/>
</dbReference>
<reference evidence="3 4" key="1">
    <citation type="submission" date="2014-03" db="EMBL/GenBank/DDBJ databases">
        <title>The draft genome sequence of Thalassospira mesophila JCM 18969.</title>
        <authorList>
            <person name="Lai Q."/>
            <person name="Shao Z."/>
        </authorList>
    </citation>
    <scope>NUCLEOTIDE SEQUENCE [LARGE SCALE GENOMIC DNA]</scope>
    <source>
        <strain evidence="3 4">JCM 18969</strain>
    </source>
</reference>
<keyword evidence="4" id="KW-1185">Reference proteome</keyword>
<accession>A0A1Y2L272</accession>
<dbReference type="InterPro" id="IPR029063">
    <property type="entry name" value="SAM-dependent_MTases_sf"/>
</dbReference>
<protein>
    <submittedName>
        <fullName evidence="3">Methyltransferase</fullName>
    </submittedName>
</protein>
<dbReference type="GO" id="GO:0031167">
    <property type="term" value="P:rRNA methylation"/>
    <property type="evidence" value="ECO:0007669"/>
    <property type="project" value="InterPro"/>
</dbReference>
<evidence type="ECO:0000313" key="4">
    <source>
        <dbReference type="Proteomes" id="UP000193391"/>
    </source>
</evidence>
<organism evidence="3 4">
    <name type="scientific">Thalassospira mesophila</name>
    <dbReference type="NCBI Taxonomy" id="1293891"/>
    <lineage>
        <taxon>Bacteria</taxon>
        <taxon>Pseudomonadati</taxon>
        <taxon>Pseudomonadota</taxon>
        <taxon>Alphaproteobacteria</taxon>
        <taxon>Rhodospirillales</taxon>
        <taxon>Thalassospiraceae</taxon>
        <taxon>Thalassospira</taxon>
    </lineage>
</organism>
<dbReference type="GO" id="GO:0008168">
    <property type="term" value="F:methyltransferase activity"/>
    <property type="evidence" value="ECO:0007669"/>
    <property type="project" value="UniProtKB-KW"/>
</dbReference>
<keyword evidence="1 3" id="KW-0489">Methyltransferase</keyword>
<comment type="caution">
    <text evidence="3">The sequence shown here is derived from an EMBL/GenBank/DDBJ whole genome shotgun (WGS) entry which is preliminary data.</text>
</comment>
<dbReference type="Pfam" id="PF03602">
    <property type="entry name" value="Cons_hypoth95"/>
    <property type="match status" value="1"/>
</dbReference>
<dbReference type="EMBL" id="JFKA01000002">
    <property type="protein sequence ID" value="OSQ39579.1"/>
    <property type="molecule type" value="Genomic_DNA"/>
</dbReference>
<dbReference type="SUPFAM" id="SSF53335">
    <property type="entry name" value="S-adenosyl-L-methionine-dependent methyltransferases"/>
    <property type="match status" value="1"/>
</dbReference>
<dbReference type="NCBIfam" id="TIGR00095">
    <property type="entry name" value="16S rRNA (guanine(966)-N(2))-methyltransferase RsmD"/>
    <property type="match status" value="1"/>
</dbReference>
<evidence type="ECO:0000256" key="1">
    <source>
        <dbReference type="ARBA" id="ARBA00022603"/>
    </source>
</evidence>
<dbReference type="AlphaFoldDB" id="A0A1Y2L272"/>
<dbReference type="RefSeq" id="WP_085580510.1">
    <property type="nucleotide sequence ID" value="NZ_JFKA01000002.1"/>
</dbReference>
<proteinExistence type="predicted"/>
<dbReference type="STRING" id="1293891.TMES_06095"/>
<dbReference type="CDD" id="cd02440">
    <property type="entry name" value="AdoMet_MTases"/>
    <property type="match status" value="1"/>
</dbReference>
<evidence type="ECO:0000256" key="2">
    <source>
        <dbReference type="ARBA" id="ARBA00022679"/>
    </source>
</evidence>
<dbReference type="OrthoDB" id="9803017at2"/>
<name>A0A1Y2L272_9PROT</name>
<keyword evidence="2 3" id="KW-0808">Transferase</keyword>
<dbReference type="InterPro" id="IPR004398">
    <property type="entry name" value="RNA_MeTrfase_RsmD"/>
</dbReference>
<evidence type="ECO:0000313" key="3">
    <source>
        <dbReference type="EMBL" id="OSQ39579.1"/>
    </source>
</evidence>
<sequence length="189" mass="20888">MRIVGGSLRGRSLTCPPGSDVRPTLDRVRESLFNILSHARRWYEDDENPLMDGIVLDAFAGSGALGLEALSRGAQKAVFFDRDAKALAAIEENIKSLRLEDRATTRRADATKPVKSHQAASLIFLDPPYHQELITPSIIALRDAGWINDKTLIIAERALRDPGADVPGIDLLDSRKYGRCKIEIMRLLA</sequence>
<dbReference type="PIRSF" id="PIRSF004553">
    <property type="entry name" value="CHP00095"/>
    <property type="match status" value="1"/>
</dbReference>
<dbReference type="PANTHER" id="PTHR43542:SF1">
    <property type="entry name" value="METHYLTRANSFERASE"/>
    <property type="match status" value="1"/>
</dbReference>
<dbReference type="PANTHER" id="PTHR43542">
    <property type="entry name" value="METHYLTRANSFERASE"/>
    <property type="match status" value="1"/>
</dbReference>
<dbReference type="Proteomes" id="UP000193391">
    <property type="component" value="Unassembled WGS sequence"/>
</dbReference>